<dbReference type="PANTHER" id="PTHR45699">
    <property type="entry name" value="60S ACIDIC RIBOSOMAL PROTEIN P0"/>
    <property type="match status" value="1"/>
</dbReference>
<comment type="function">
    <text evidence="1 5">Ribosomal protein P0 is the functional equivalent of E.coli protein L10.</text>
</comment>
<comment type="similarity">
    <text evidence="2 5">Belongs to the universal ribosomal protein uL10 family.</text>
</comment>
<evidence type="ECO:0000259" key="7">
    <source>
        <dbReference type="Pfam" id="PF17777"/>
    </source>
</evidence>
<feature type="domain" description="Large ribosomal subunit protein uL10-like insertion" evidence="7">
    <location>
        <begin position="115"/>
        <end position="184"/>
    </location>
</feature>
<feature type="compositionally biased region" description="Basic and acidic residues" evidence="6">
    <location>
        <begin position="294"/>
        <end position="303"/>
    </location>
</feature>
<dbReference type="Pfam" id="PF00466">
    <property type="entry name" value="Ribosomal_L10"/>
    <property type="match status" value="1"/>
</dbReference>
<dbReference type="SUPFAM" id="SSF160369">
    <property type="entry name" value="Ribosomal protein L10-like"/>
    <property type="match status" value="1"/>
</dbReference>
<dbReference type="InterPro" id="IPR040637">
    <property type="entry name" value="Ribosomal_uL10-like_insert"/>
</dbReference>
<evidence type="ECO:0000256" key="2">
    <source>
        <dbReference type="ARBA" id="ARBA00008889"/>
    </source>
</evidence>
<evidence type="ECO:0000256" key="5">
    <source>
        <dbReference type="PIRNR" id="PIRNR039087"/>
    </source>
</evidence>
<dbReference type="PIRSF" id="PIRSF039087">
    <property type="entry name" value="L10E"/>
    <property type="match status" value="1"/>
</dbReference>
<dbReference type="InterPro" id="IPR043141">
    <property type="entry name" value="Ribosomal_uL10-like_sf"/>
</dbReference>
<accession>A0ABR2YR35</accession>
<name>A0ABR2YR35_9CHLO</name>
<dbReference type="Pfam" id="PF17777">
    <property type="entry name" value="RL10P_insert"/>
    <property type="match status" value="1"/>
</dbReference>
<organism evidence="8 9">
    <name type="scientific">Coccomyxa subellipsoidea</name>
    <dbReference type="NCBI Taxonomy" id="248742"/>
    <lineage>
        <taxon>Eukaryota</taxon>
        <taxon>Viridiplantae</taxon>
        <taxon>Chlorophyta</taxon>
        <taxon>core chlorophytes</taxon>
        <taxon>Trebouxiophyceae</taxon>
        <taxon>Trebouxiophyceae incertae sedis</taxon>
        <taxon>Coccomyxaceae</taxon>
        <taxon>Coccomyxa</taxon>
    </lineage>
</organism>
<evidence type="ECO:0000313" key="8">
    <source>
        <dbReference type="EMBL" id="KAK9909262.1"/>
    </source>
</evidence>
<dbReference type="InterPro" id="IPR030670">
    <property type="entry name" value="uL10_eukaryotes"/>
</dbReference>
<dbReference type="InterPro" id="IPR043164">
    <property type="entry name" value="Ribosomal_uL10-like_insert_sf"/>
</dbReference>
<dbReference type="Gene3D" id="3.90.105.20">
    <property type="match status" value="1"/>
</dbReference>
<evidence type="ECO:0000256" key="3">
    <source>
        <dbReference type="ARBA" id="ARBA00022980"/>
    </source>
</evidence>
<reference evidence="8 9" key="1">
    <citation type="journal article" date="2024" name="Nat. Commun.">
        <title>Phylogenomics reveals the evolutionary origins of lichenization in chlorophyte algae.</title>
        <authorList>
            <person name="Puginier C."/>
            <person name="Libourel C."/>
            <person name="Otte J."/>
            <person name="Skaloud P."/>
            <person name="Haon M."/>
            <person name="Grisel S."/>
            <person name="Petersen M."/>
            <person name="Berrin J.G."/>
            <person name="Delaux P.M."/>
            <person name="Dal Grande F."/>
            <person name="Keller J."/>
        </authorList>
    </citation>
    <scope>NUCLEOTIDE SEQUENCE [LARGE SCALE GENOMIC DNA]</scope>
    <source>
        <strain evidence="8 9">SAG 216-7</strain>
    </source>
</reference>
<feature type="compositionally biased region" description="Acidic residues" evidence="6">
    <location>
        <begin position="304"/>
        <end position="314"/>
    </location>
</feature>
<dbReference type="Proteomes" id="UP001491310">
    <property type="component" value="Unassembled WGS sequence"/>
</dbReference>
<gene>
    <name evidence="8" type="ORF">WJX75_009713</name>
</gene>
<keyword evidence="4 5" id="KW-0687">Ribonucleoprotein</keyword>
<dbReference type="Pfam" id="PF00428">
    <property type="entry name" value="Ribosomal_60s"/>
    <property type="match status" value="1"/>
</dbReference>
<sequence length="320" mass="34652">MPSANRLSKKEEYDEKLCGLLEGYDKCFVVHADNVGSRQFMDIRRGLRDVGDSIVLMGKNTMMKRSIRLYCEKTGDDKWPALLDHLVGNVGLIFTKADLAELRDEIEKYKVGAPARVGLVAPNDVVVPAGNTGLDPSQTSFFQALNIPTKINRGTVEIVSDVHLIKQSEKVGGSEATLLSKLGIKPFSYGLVLLKVFEDGAMYDPKVLDIKDEDLMDSVMTAITRIAAASLELGYPTLASIPHSVINGYKNVLAISVATDYDFPLAEKVKAFLADPSAFVVEAAPAAGGGGAAAEEKAEAKPAEEEEEEEDDDMGFSLFD</sequence>
<keyword evidence="9" id="KW-1185">Reference proteome</keyword>
<evidence type="ECO:0000256" key="4">
    <source>
        <dbReference type="ARBA" id="ARBA00023274"/>
    </source>
</evidence>
<evidence type="ECO:0000256" key="6">
    <source>
        <dbReference type="SAM" id="MobiDB-lite"/>
    </source>
</evidence>
<protein>
    <recommendedName>
        <fullName evidence="5">60S acidic ribosomal protein P0</fullName>
    </recommendedName>
</protein>
<feature type="region of interest" description="Disordered" evidence="6">
    <location>
        <begin position="290"/>
        <end position="320"/>
    </location>
</feature>
<dbReference type="Gene3D" id="3.30.70.1730">
    <property type="match status" value="1"/>
</dbReference>
<dbReference type="PANTHER" id="PTHR45699:SF3">
    <property type="entry name" value="LARGE RIBOSOMAL SUBUNIT PROTEIN UL10"/>
    <property type="match status" value="1"/>
</dbReference>
<evidence type="ECO:0000256" key="1">
    <source>
        <dbReference type="ARBA" id="ARBA00002200"/>
    </source>
</evidence>
<keyword evidence="3 5" id="KW-0689">Ribosomal protein</keyword>
<dbReference type="EMBL" id="JALJOT010000007">
    <property type="protein sequence ID" value="KAK9909262.1"/>
    <property type="molecule type" value="Genomic_DNA"/>
</dbReference>
<dbReference type="InterPro" id="IPR050323">
    <property type="entry name" value="Ribosomal_protein_uL10"/>
</dbReference>
<proteinExistence type="inferred from homology"/>
<comment type="caution">
    <text evidence="8">The sequence shown here is derived from an EMBL/GenBank/DDBJ whole genome shotgun (WGS) entry which is preliminary data.</text>
</comment>
<evidence type="ECO:0000313" key="9">
    <source>
        <dbReference type="Proteomes" id="UP001491310"/>
    </source>
</evidence>
<dbReference type="CDD" id="cd05795">
    <property type="entry name" value="Ribosomal_P0_L10e"/>
    <property type="match status" value="1"/>
</dbReference>
<dbReference type="InterPro" id="IPR001790">
    <property type="entry name" value="Ribosomal_uL10"/>
</dbReference>